<accession>A0A448YIG1</accession>
<dbReference type="Gene3D" id="2.60.120.650">
    <property type="entry name" value="Cupin"/>
    <property type="match status" value="3"/>
</dbReference>
<evidence type="ECO:0000256" key="6">
    <source>
        <dbReference type="PROSITE-ProRule" id="PRU00146"/>
    </source>
</evidence>
<proteinExistence type="predicted"/>
<dbReference type="OrthoDB" id="1678912at2759"/>
<dbReference type="EMBL" id="CAACVR010000006">
    <property type="protein sequence ID" value="VEU20671.1"/>
    <property type="molecule type" value="Genomic_DNA"/>
</dbReference>
<feature type="domain" description="ARID" evidence="9">
    <location>
        <begin position="199"/>
        <end position="292"/>
    </location>
</feature>
<evidence type="ECO:0000259" key="11">
    <source>
        <dbReference type="PROSITE" id="PS51184"/>
    </source>
</evidence>
<keyword evidence="5" id="KW-0539">Nucleus</keyword>
<evidence type="ECO:0000313" key="12">
    <source>
        <dbReference type="EMBL" id="VEU20671.1"/>
    </source>
</evidence>
<dbReference type="Pfam" id="PF02373">
    <property type="entry name" value="JmjC"/>
    <property type="match status" value="2"/>
</dbReference>
<keyword evidence="3 6" id="KW-0863">Zinc-finger</keyword>
<dbReference type="InterPro" id="IPR019786">
    <property type="entry name" value="Zinc_finger_PHD-type_CS"/>
</dbReference>
<dbReference type="InterPro" id="IPR011011">
    <property type="entry name" value="Znf_FYVE_PHD"/>
</dbReference>
<keyword evidence="2" id="KW-0479">Metal-binding</keyword>
<dbReference type="GO" id="GO:0005634">
    <property type="term" value="C:nucleus"/>
    <property type="evidence" value="ECO:0007669"/>
    <property type="project" value="UniProtKB-SubCell"/>
</dbReference>
<dbReference type="SMART" id="SM00545">
    <property type="entry name" value="JmjN"/>
    <property type="match status" value="1"/>
</dbReference>
<dbReference type="Proteomes" id="UP000290900">
    <property type="component" value="Unassembled WGS sequence"/>
</dbReference>
<dbReference type="PROSITE" id="PS51184">
    <property type="entry name" value="JMJC"/>
    <property type="match status" value="1"/>
</dbReference>
<dbReference type="InterPro" id="IPR003349">
    <property type="entry name" value="JmjN"/>
</dbReference>
<dbReference type="SUPFAM" id="SSF51197">
    <property type="entry name" value="Clavaminate synthase-like"/>
    <property type="match status" value="1"/>
</dbReference>
<dbReference type="SMART" id="SM00501">
    <property type="entry name" value="BRIGHT"/>
    <property type="match status" value="1"/>
</dbReference>
<evidence type="ECO:0000256" key="2">
    <source>
        <dbReference type="ARBA" id="ARBA00022723"/>
    </source>
</evidence>
<dbReference type="GO" id="GO:0003677">
    <property type="term" value="F:DNA binding"/>
    <property type="evidence" value="ECO:0007669"/>
    <property type="project" value="InterPro"/>
</dbReference>
<dbReference type="GO" id="GO:0008270">
    <property type="term" value="F:zinc ion binding"/>
    <property type="evidence" value="ECO:0007669"/>
    <property type="project" value="UniProtKB-KW"/>
</dbReference>
<evidence type="ECO:0000313" key="13">
    <source>
        <dbReference type="Proteomes" id="UP000290900"/>
    </source>
</evidence>
<keyword evidence="13" id="KW-1185">Reference proteome</keyword>
<evidence type="ECO:0000256" key="5">
    <source>
        <dbReference type="ARBA" id="ARBA00023242"/>
    </source>
</evidence>
<dbReference type="GO" id="GO:0010468">
    <property type="term" value="P:regulation of gene expression"/>
    <property type="evidence" value="ECO:0007669"/>
    <property type="project" value="TreeGrafter"/>
</dbReference>
<dbReference type="PANTHER" id="PTHR10694">
    <property type="entry name" value="LYSINE-SPECIFIC DEMETHYLASE"/>
    <property type="match status" value="1"/>
</dbReference>
<name>A0A448YIG1_BRENA</name>
<evidence type="ECO:0000259" key="8">
    <source>
        <dbReference type="PROSITE" id="PS50016"/>
    </source>
</evidence>
<dbReference type="GO" id="GO:0032452">
    <property type="term" value="F:histone demethylase activity"/>
    <property type="evidence" value="ECO:0007669"/>
    <property type="project" value="TreeGrafter"/>
</dbReference>
<dbReference type="SMART" id="SM00249">
    <property type="entry name" value="PHD"/>
    <property type="match status" value="1"/>
</dbReference>
<dbReference type="InterPro" id="IPR013637">
    <property type="entry name" value="Lys_sp_deMease-like_dom"/>
</dbReference>
<dbReference type="InterPro" id="IPR001965">
    <property type="entry name" value="Znf_PHD"/>
</dbReference>
<feature type="compositionally biased region" description="Basic and acidic residues" evidence="7">
    <location>
        <begin position="1409"/>
        <end position="1424"/>
    </location>
</feature>
<keyword evidence="4" id="KW-0862">Zinc</keyword>
<dbReference type="InterPro" id="IPR003347">
    <property type="entry name" value="JmjC_dom"/>
</dbReference>
<dbReference type="Gene3D" id="1.10.150.60">
    <property type="entry name" value="ARID DNA-binding domain"/>
    <property type="match status" value="1"/>
</dbReference>
<feature type="compositionally biased region" description="Basic and acidic residues" evidence="7">
    <location>
        <begin position="1372"/>
        <end position="1401"/>
    </location>
</feature>
<dbReference type="InterPro" id="IPR036431">
    <property type="entry name" value="ARID_dom_sf"/>
</dbReference>
<feature type="domain" description="PHD-type" evidence="8">
    <location>
        <begin position="1194"/>
        <end position="1247"/>
    </location>
</feature>
<dbReference type="PROSITE" id="PS51011">
    <property type="entry name" value="ARID"/>
    <property type="match status" value="1"/>
</dbReference>
<dbReference type="InterPro" id="IPR019787">
    <property type="entry name" value="Znf_PHD-finger"/>
</dbReference>
<dbReference type="FunCoup" id="A0A448YIG1">
    <property type="interactions" value="340"/>
</dbReference>
<evidence type="ECO:0000256" key="3">
    <source>
        <dbReference type="ARBA" id="ARBA00022771"/>
    </source>
</evidence>
<feature type="compositionally biased region" description="Polar residues" evidence="7">
    <location>
        <begin position="21"/>
        <end position="35"/>
    </location>
</feature>
<dbReference type="Pfam" id="PF01388">
    <property type="entry name" value="ARID"/>
    <property type="match status" value="1"/>
</dbReference>
<evidence type="ECO:0000256" key="1">
    <source>
        <dbReference type="ARBA" id="ARBA00004123"/>
    </source>
</evidence>
<dbReference type="PROSITE" id="PS50016">
    <property type="entry name" value="ZF_PHD_2"/>
    <property type="match status" value="1"/>
</dbReference>
<protein>
    <submittedName>
        <fullName evidence="12">DEKNAAC101537</fullName>
    </submittedName>
</protein>
<dbReference type="PROSITE" id="PS01359">
    <property type="entry name" value="ZF_PHD_1"/>
    <property type="match status" value="1"/>
</dbReference>
<gene>
    <name evidence="12" type="ORF">BRENAR_LOCUS1406</name>
</gene>
<dbReference type="Pfam" id="PF02375">
    <property type="entry name" value="JmjN"/>
    <property type="match status" value="1"/>
</dbReference>
<dbReference type="Pfam" id="PF00628">
    <property type="entry name" value="PHD"/>
    <property type="match status" value="1"/>
</dbReference>
<dbReference type="SMART" id="SM00558">
    <property type="entry name" value="JmjC"/>
    <property type="match status" value="1"/>
</dbReference>
<dbReference type="SUPFAM" id="SSF46774">
    <property type="entry name" value="ARID-like"/>
    <property type="match status" value="1"/>
</dbReference>
<dbReference type="GO" id="GO:0000785">
    <property type="term" value="C:chromatin"/>
    <property type="evidence" value="ECO:0007669"/>
    <property type="project" value="TreeGrafter"/>
</dbReference>
<feature type="region of interest" description="Disordered" evidence="7">
    <location>
        <begin position="1366"/>
        <end position="1435"/>
    </location>
</feature>
<evidence type="ECO:0000256" key="4">
    <source>
        <dbReference type="ARBA" id="ARBA00022833"/>
    </source>
</evidence>
<dbReference type="SUPFAM" id="SSF57903">
    <property type="entry name" value="FYVE/PHD zinc finger"/>
    <property type="match status" value="1"/>
</dbReference>
<dbReference type="SMART" id="SM01014">
    <property type="entry name" value="ARID"/>
    <property type="match status" value="1"/>
</dbReference>
<feature type="compositionally biased region" description="Polar residues" evidence="7">
    <location>
        <begin position="1426"/>
        <end position="1435"/>
    </location>
</feature>
<organism evidence="12 13">
    <name type="scientific">Brettanomyces naardenensis</name>
    <name type="common">Yeast</name>
    <dbReference type="NCBI Taxonomy" id="13370"/>
    <lineage>
        <taxon>Eukaryota</taxon>
        <taxon>Fungi</taxon>
        <taxon>Dikarya</taxon>
        <taxon>Ascomycota</taxon>
        <taxon>Saccharomycotina</taxon>
        <taxon>Pichiomycetes</taxon>
        <taxon>Pichiales</taxon>
        <taxon>Pichiaceae</taxon>
        <taxon>Brettanomyces</taxon>
    </lineage>
</organism>
<evidence type="ECO:0000256" key="7">
    <source>
        <dbReference type="SAM" id="MobiDB-lite"/>
    </source>
</evidence>
<feature type="domain" description="JmjN" evidence="10">
    <location>
        <begin position="134"/>
        <end position="175"/>
    </location>
</feature>
<evidence type="ECO:0000259" key="9">
    <source>
        <dbReference type="PROSITE" id="PS51011"/>
    </source>
</evidence>
<dbReference type="CDD" id="cd16100">
    <property type="entry name" value="ARID"/>
    <property type="match status" value="1"/>
</dbReference>
<dbReference type="STRING" id="13370.A0A448YIG1"/>
<feature type="region of interest" description="Disordered" evidence="7">
    <location>
        <begin position="1"/>
        <end position="46"/>
    </location>
</feature>
<reference evidence="12 13" key="1">
    <citation type="submission" date="2018-12" db="EMBL/GenBank/DDBJ databases">
        <authorList>
            <person name="Tiukova I."/>
            <person name="Dainat J."/>
        </authorList>
    </citation>
    <scope>NUCLEOTIDE SEQUENCE [LARGE SCALE GENOMIC DNA]</scope>
</reference>
<evidence type="ECO:0000259" key="10">
    <source>
        <dbReference type="PROSITE" id="PS51183"/>
    </source>
</evidence>
<dbReference type="InterPro" id="IPR001606">
    <property type="entry name" value="ARID_dom"/>
</dbReference>
<sequence length="1435" mass="166341">MYRNNDERTNSPGPQIMPTLPLSSPKQADFANTTTPPVPLKGPPKTSRFYRFFTSDSVRRPSQPSNRIPGNISVGTLAANAQLSASSSKPANVTHHYNPYIYPQNRNRVNPPPDFLNNRRSATADIKPSKAELIPILHPTKEQFKDPISYIESMKDLGEKYGAVKIVPPGAFTQKFAANLESLWFKTKRQLWNSQVNELNSRYEFYVKLVDALKGGKVSIGKLPCIDKRSIDLWRLHKCVQLRGGFQKCCGEKMWAQVGRELGFYGKITSSLSSSIKSAYQRYVLPLGLEDVHKEDFRNKDYIGFENKRRKLDGGSFYLPRISGSAAVFKRSRKRLLESGFNPYFDQGTNQKRSISVNDDQTFPCYDFYNWHQAYDVEDTSPFQTRVSSLYNIRQCNEKSRVLKKMTMGQLGLDEDDPRCEDSKFLEDSFWKVLDDPESVLETEAAFRISTRIHESGFESKPTADSLDPLLNPWNLHNLPVCKDSMLQYLQMDADSVLIPSLTFGMFYSVQCWAAEDHWLYSAEYEHMGDKKLCYFIPPRYREKYETLLSKFLEQKYEENKDLRGYYDKFERMVDNSDVYLTTVENRVLTDILAPRRRVKDHKFERFMEKDQPVRHVNEDIFLSPDYLRSQGVEVYGCFQEPGEFVVKFPQSYGSVISMGMSVSETVNFATPSWLEVSEPSLKWLQKQQIIPNFSNFRLLIDIAKSCSDKSVLETLKPVLEGRIDSEIQLRENVRKRIGSGLSETSKIDEKLQKHLVVTDSDMLDSFPSFVSLTDRQDPSKSQFTMSLQYFLDHYDGKRDNSDFKVSLVCYLSDEGLKTVMKNLKLRMLTGKDWLAKYERLIVGYDKPPAKILRPLVSEGETIFASPLKDSVSIKAGKYYENLKKEIELTDHWVERANKFLQYKVTSRMRQKGKGEENTFEDWNSIEELDSLLSDIPRLPVSTPEMDQLIDFAEEIRSFNRQVESALKKDTSSSLSEVKDLYLVGQCFGVKLNSFFLLDRILKRYKWLETFNMARQKPAAYDLQDLIAEGEKVGTVEDSEKIRELKEIVKKSVSGEIEARQFMQKDLAVSGNELRACYERVKRLAIDPGVKHELGDLVKEYENVTKFLTEEKYGTSFIPLRQIVDQIKRGSRYAELNASIESIQEQVVGPIKLFYEKLHQEFPIFPEEEKQLEDYLVEMIEIDQHVFNEPRENHDYCVCRERHEDDAMIECETCKEWFHFKCIGLQADEENPAIENLGYLCPICDYDNRLSTTRYHWEVMNGRPDVEKLGEIVKSISQDVTPAAKSLKKLYEDAKEFRETFRRDLKYEGERLVEEDSEKVRFVLRQLGGSAVNFAADRTEMKQRMRELKLEREIKEAKEIKCEAKEIEDEAKEIKDEPKGSKDEPKDEPKKELEEEIKSPDESSYPHMEQSREREDVRSAEKSYQELATSSPQLI</sequence>
<feature type="domain" description="JmjC" evidence="11">
    <location>
        <begin position="468"/>
        <end position="686"/>
    </location>
</feature>
<dbReference type="Pfam" id="PF08429">
    <property type="entry name" value="PLU-1"/>
    <property type="match status" value="1"/>
</dbReference>
<comment type="subcellular location">
    <subcellularLocation>
        <location evidence="1">Nucleus</location>
    </subcellularLocation>
</comment>
<dbReference type="InParanoid" id="A0A448YIG1"/>
<dbReference type="PROSITE" id="PS51183">
    <property type="entry name" value="JMJN"/>
    <property type="match status" value="1"/>
</dbReference>